<dbReference type="SUPFAM" id="SSF50182">
    <property type="entry name" value="Sm-like ribonucleoproteins"/>
    <property type="match status" value="1"/>
</dbReference>
<feature type="transmembrane region" description="Helical" evidence="7">
    <location>
        <begin position="85"/>
        <end position="103"/>
    </location>
</feature>
<dbReference type="SUPFAM" id="SSF82689">
    <property type="entry name" value="Mechanosensitive channel protein MscS (YggB), C-terminal domain"/>
    <property type="match status" value="1"/>
</dbReference>
<dbReference type="PANTHER" id="PTHR30221:SF1">
    <property type="entry name" value="SMALL-CONDUCTANCE MECHANOSENSITIVE CHANNEL"/>
    <property type="match status" value="1"/>
</dbReference>
<evidence type="ECO:0000259" key="8">
    <source>
        <dbReference type="Pfam" id="PF00924"/>
    </source>
</evidence>
<comment type="subcellular location">
    <subcellularLocation>
        <location evidence="7">Cell inner membrane</location>
        <topology evidence="7">Multi-pass membrane protein</topology>
    </subcellularLocation>
    <subcellularLocation>
        <location evidence="1">Cell membrane</location>
        <topology evidence="1">Multi-pass membrane protein</topology>
    </subcellularLocation>
</comment>
<keyword evidence="12" id="KW-1185">Reference proteome</keyword>
<evidence type="ECO:0000256" key="4">
    <source>
        <dbReference type="ARBA" id="ARBA00022692"/>
    </source>
</evidence>
<feature type="domain" description="Mechanosensitive ion channel transmembrane helices 2/3" evidence="10">
    <location>
        <begin position="165"/>
        <end position="206"/>
    </location>
</feature>
<evidence type="ECO:0000259" key="10">
    <source>
        <dbReference type="Pfam" id="PF21088"/>
    </source>
</evidence>
<feature type="transmembrane region" description="Helical" evidence="7">
    <location>
        <begin position="162"/>
        <end position="183"/>
    </location>
</feature>
<reference evidence="11 12" key="1">
    <citation type="submission" date="2019-03" db="EMBL/GenBank/DDBJ databases">
        <title>Genomic Encyclopedia of Type Strains, Phase IV (KMG-IV): sequencing the most valuable type-strain genomes for metagenomic binning, comparative biology and taxonomic classification.</title>
        <authorList>
            <person name="Goeker M."/>
        </authorList>
    </citation>
    <scope>NUCLEOTIDE SEQUENCE [LARGE SCALE GENOMIC DNA]</scope>
    <source>
        <strain evidence="11 12">DSM 24830</strain>
    </source>
</reference>
<evidence type="ECO:0000256" key="7">
    <source>
        <dbReference type="RuleBase" id="RU369025"/>
    </source>
</evidence>
<evidence type="ECO:0000256" key="3">
    <source>
        <dbReference type="ARBA" id="ARBA00022475"/>
    </source>
</evidence>
<evidence type="ECO:0000313" key="11">
    <source>
        <dbReference type="EMBL" id="TCJ85264.1"/>
    </source>
</evidence>
<dbReference type="Pfam" id="PF00924">
    <property type="entry name" value="MS_channel_2nd"/>
    <property type="match status" value="1"/>
</dbReference>
<keyword evidence="7" id="KW-0813">Transport</keyword>
<dbReference type="InterPro" id="IPR011066">
    <property type="entry name" value="MscS_channel_C_sf"/>
</dbReference>
<evidence type="ECO:0000256" key="1">
    <source>
        <dbReference type="ARBA" id="ARBA00004651"/>
    </source>
</evidence>
<dbReference type="GO" id="GO:0005886">
    <property type="term" value="C:plasma membrane"/>
    <property type="evidence" value="ECO:0007669"/>
    <property type="project" value="UniProtKB-SubCell"/>
</dbReference>
<dbReference type="Pfam" id="PF21082">
    <property type="entry name" value="MS_channel_3rd"/>
    <property type="match status" value="1"/>
</dbReference>
<comment type="caution">
    <text evidence="11">The sequence shown here is derived from an EMBL/GenBank/DDBJ whole genome shotgun (WGS) entry which is preliminary data.</text>
</comment>
<evidence type="ECO:0000256" key="6">
    <source>
        <dbReference type="ARBA" id="ARBA00023136"/>
    </source>
</evidence>
<evidence type="ECO:0000256" key="2">
    <source>
        <dbReference type="ARBA" id="ARBA00008017"/>
    </source>
</evidence>
<feature type="transmembrane region" description="Helical" evidence="7">
    <location>
        <begin position="42"/>
        <end position="64"/>
    </location>
</feature>
<dbReference type="Gene3D" id="1.10.287.1260">
    <property type="match status" value="1"/>
</dbReference>
<dbReference type="Gene3D" id="2.30.30.60">
    <property type="match status" value="1"/>
</dbReference>
<evidence type="ECO:0000256" key="5">
    <source>
        <dbReference type="ARBA" id="ARBA00022989"/>
    </source>
</evidence>
<dbReference type="GO" id="GO:0008381">
    <property type="term" value="F:mechanosensitive monoatomic ion channel activity"/>
    <property type="evidence" value="ECO:0007669"/>
    <property type="project" value="InterPro"/>
</dbReference>
<dbReference type="Pfam" id="PF21088">
    <property type="entry name" value="MS_channel_1st"/>
    <property type="match status" value="1"/>
</dbReference>
<comment type="subunit">
    <text evidence="7">Homoheptamer.</text>
</comment>
<dbReference type="SUPFAM" id="SSF82861">
    <property type="entry name" value="Mechanosensitive channel protein MscS (YggB), transmembrane region"/>
    <property type="match status" value="1"/>
</dbReference>
<keyword evidence="7" id="KW-0406">Ion transport</keyword>
<sequence>MFFHLPRYLLQLRKLFAPLGNRMDNLEQYLAPLLAYFDGEPWPQGIAIMGVTFLFASLLSWFIFRTLKFLTSKTKSFLDDRLLAIARPPIYYSLLMTGFSAGVNRMPLSDKLTDYLIFGFKTLGVIIWMIALVRVSKIILQQLAWGGNRNNIRLIQPQTLPLFDNVSKLLIVAVAVYIIFQIWGIDMTAWLASAGIVGIAVGFAAKDTLANLFSGVFILADTPYKIGDYIVLDGNQRGKVTHIGLRSTRLITRDDVEVTVPNSIMGNSKVTNQSGGPHPKFRIRVQVGVAYGTDIDQVNDILMKVAEDEPLVPKSPEPRVRFRAFGASSLDFELLCWIENPELRGRTLHKLNSAVYKRFNEENIEIPYSKQDLYIKELPKT</sequence>
<keyword evidence="7" id="KW-0407">Ion channel</keyword>
<dbReference type="Proteomes" id="UP000294887">
    <property type="component" value="Unassembled WGS sequence"/>
</dbReference>
<organism evidence="11 12">
    <name type="scientific">Cocleimonas flava</name>
    <dbReference type="NCBI Taxonomy" id="634765"/>
    <lineage>
        <taxon>Bacteria</taxon>
        <taxon>Pseudomonadati</taxon>
        <taxon>Pseudomonadota</taxon>
        <taxon>Gammaproteobacteria</taxon>
        <taxon>Thiotrichales</taxon>
        <taxon>Thiotrichaceae</taxon>
        <taxon>Cocleimonas</taxon>
    </lineage>
</organism>
<keyword evidence="3" id="KW-1003">Cell membrane</keyword>
<protein>
    <recommendedName>
        <fullName evidence="7">Small-conductance mechanosensitive channel</fullName>
    </recommendedName>
</protein>
<comment type="similarity">
    <text evidence="2 7">Belongs to the MscS (TC 1.A.23) family.</text>
</comment>
<dbReference type="InterPro" id="IPR049278">
    <property type="entry name" value="MS_channel_C"/>
</dbReference>
<keyword evidence="7" id="KW-0997">Cell inner membrane</keyword>
<dbReference type="Gene3D" id="3.30.70.100">
    <property type="match status" value="1"/>
</dbReference>
<proteinExistence type="inferred from homology"/>
<comment type="function">
    <text evidence="7">Mechanosensitive channel that participates in the regulation of osmotic pressure changes within the cell, opening in response to stretch forces in the membrane lipid bilayer, without the need for other proteins. Contributes to normal resistance to hypoosmotic shock. Forms an ion channel of 1.0 nanosiemens conductance with a slight preference for anions.</text>
</comment>
<dbReference type="PANTHER" id="PTHR30221">
    <property type="entry name" value="SMALL-CONDUCTANCE MECHANOSENSITIVE CHANNEL"/>
    <property type="match status" value="1"/>
</dbReference>
<accession>A0A4R1EZ16</accession>
<keyword evidence="4 7" id="KW-0812">Transmembrane</keyword>
<dbReference type="InterPro" id="IPR010920">
    <property type="entry name" value="LSM_dom_sf"/>
</dbReference>
<feature type="domain" description="Mechanosensitive ion channel MscS" evidence="8">
    <location>
        <begin position="207"/>
        <end position="274"/>
    </location>
</feature>
<evidence type="ECO:0000313" key="12">
    <source>
        <dbReference type="Proteomes" id="UP000294887"/>
    </source>
</evidence>
<feature type="transmembrane region" description="Helical" evidence="7">
    <location>
        <begin position="115"/>
        <end position="133"/>
    </location>
</feature>
<dbReference type="AlphaFoldDB" id="A0A4R1EZ16"/>
<dbReference type="InterPro" id="IPR049142">
    <property type="entry name" value="MS_channel_1st"/>
</dbReference>
<feature type="domain" description="Mechanosensitive ion channel MscS C-terminal" evidence="9">
    <location>
        <begin position="283"/>
        <end position="366"/>
    </location>
</feature>
<dbReference type="InterPro" id="IPR023408">
    <property type="entry name" value="MscS_beta-dom_sf"/>
</dbReference>
<keyword evidence="5 7" id="KW-1133">Transmembrane helix</keyword>
<dbReference type="InterPro" id="IPR006685">
    <property type="entry name" value="MscS_channel_2nd"/>
</dbReference>
<keyword evidence="6 7" id="KW-0472">Membrane</keyword>
<dbReference type="EMBL" id="SMFQ01000004">
    <property type="protein sequence ID" value="TCJ85264.1"/>
    <property type="molecule type" value="Genomic_DNA"/>
</dbReference>
<evidence type="ECO:0000259" key="9">
    <source>
        <dbReference type="Pfam" id="PF21082"/>
    </source>
</evidence>
<gene>
    <name evidence="11" type="ORF">EV695_3233</name>
</gene>
<dbReference type="InterPro" id="IPR045275">
    <property type="entry name" value="MscS_archaea/bacteria_type"/>
</dbReference>
<dbReference type="InterPro" id="IPR011014">
    <property type="entry name" value="MscS_channel_TM-2"/>
</dbReference>
<name>A0A4R1EZ16_9GAMM</name>